<feature type="transmembrane region" description="Helical" evidence="2">
    <location>
        <begin position="170"/>
        <end position="192"/>
    </location>
</feature>
<dbReference type="OrthoDB" id="3354175at2759"/>
<feature type="transmembrane region" description="Helical" evidence="2">
    <location>
        <begin position="127"/>
        <end position="150"/>
    </location>
</feature>
<sequence length="334" mass="37217">MALSINGAHLWGLFVQSVCFGLYLVTVGYTVPPLLRVGTRFRRAREINWPMLIGATILCVFITFGMILTFYHSLLAFDTGGPDNATRVYTDISSWINVTKLVNVLTQTVVGDVLLIYRCWVVNNRSWLSISVPILLWLGCIVCEIRILFLQATLHASALFSNKATFPYHASFWGISVTLNIMTTTLLIRRIWKIDREASKYRTNQSVKYESRLRHVMRIVLESGMIYTFSALLTFLTEITKSTASYPVSALTISAVGVAFNLIIIRSSVHEKNLNSTSASNGTIPLQFTSHRQAGGASIIPHDAKVRSVATEDTYYDSEANSGKPAMSPSRAFD</sequence>
<evidence type="ECO:0000256" key="2">
    <source>
        <dbReference type="SAM" id="Phobius"/>
    </source>
</evidence>
<name>A0A5C3LP10_9AGAR</name>
<keyword evidence="4" id="KW-1185">Reference proteome</keyword>
<feature type="transmembrane region" description="Helical" evidence="2">
    <location>
        <begin position="52"/>
        <end position="74"/>
    </location>
</feature>
<evidence type="ECO:0000256" key="1">
    <source>
        <dbReference type="SAM" id="MobiDB-lite"/>
    </source>
</evidence>
<evidence type="ECO:0000313" key="3">
    <source>
        <dbReference type="EMBL" id="TFK34337.1"/>
    </source>
</evidence>
<keyword evidence="2" id="KW-1133">Transmembrane helix</keyword>
<accession>A0A5C3LP10</accession>
<gene>
    <name evidence="3" type="ORF">BDQ12DRAFT_763607</name>
</gene>
<feature type="transmembrane region" description="Helical" evidence="2">
    <location>
        <begin position="248"/>
        <end position="265"/>
    </location>
</feature>
<dbReference type="Proteomes" id="UP000308652">
    <property type="component" value="Unassembled WGS sequence"/>
</dbReference>
<feature type="transmembrane region" description="Helical" evidence="2">
    <location>
        <begin position="216"/>
        <end position="236"/>
    </location>
</feature>
<proteinExistence type="predicted"/>
<reference evidence="3 4" key="1">
    <citation type="journal article" date="2019" name="Nat. Ecol. Evol.">
        <title>Megaphylogeny resolves global patterns of mushroom evolution.</title>
        <authorList>
            <person name="Varga T."/>
            <person name="Krizsan K."/>
            <person name="Foldi C."/>
            <person name="Dima B."/>
            <person name="Sanchez-Garcia M."/>
            <person name="Sanchez-Ramirez S."/>
            <person name="Szollosi G.J."/>
            <person name="Szarkandi J.G."/>
            <person name="Papp V."/>
            <person name="Albert L."/>
            <person name="Andreopoulos W."/>
            <person name="Angelini C."/>
            <person name="Antonin V."/>
            <person name="Barry K.W."/>
            <person name="Bougher N.L."/>
            <person name="Buchanan P."/>
            <person name="Buyck B."/>
            <person name="Bense V."/>
            <person name="Catcheside P."/>
            <person name="Chovatia M."/>
            <person name="Cooper J."/>
            <person name="Damon W."/>
            <person name="Desjardin D."/>
            <person name="Finy P."/>
            <person name="Geml J."/>
            <person name="Haridas S."/>
            <person name="Hughes K."/>
            <person name="Justo A."/>
            <person name="Karasinski D."/>
            <person name="Kautmanova I."/>
            <person name="Kiss B."/>
            <person name="Kocsube S."/>
            <person name="Kotiranta H."/>
            <person name="LaButti K.M."/>
            <person name="Lechner B.E."/>
            <person name="Liimatainen K."/>
            <person name="Lipzen A."/>
            <person name="Lukacs Z."/>
            <person name="Mihaltcheva S."/>
            <person name="Morgado L.N."/>
            <person name="Niskanen T."/>
            <person name="Noordeloos M.E."/>
            <person name="Ohm R.A."/>
            <person name="Ortiz-Santana B."/>
            <person name="Ovrebo C."/>
            <person name="Racz N."/>
            <person name="Riley R."/>
            <person name="Savchenko A."/>
            <person name="Shiryaev A."/>
            <person name="Soop K."/>
            <person name="Spirin V."/>
            <person name="Szebenyi C."/>
            <person name="Tomsovsky M."/>
            <person name="Tulloss R.E."/>
            <person name="Uehling J."/>
            <person name="Grigoriev I.V."/>
            <person name="Vagvolgyi C."/>
            <person name="Papp T."/>
            <person name="Martin F.M."/>
            <person name="Miettinen O."/>
            <person name="Hibbett D.S."/>
            <person name="Nagy L.G."/>
        </authorList>
    </citation>
    <scope>NUCLEOTIDE SEQUENCE [LARGE SCALE GENOMIC DNA]</scope>
    <source>
        <strain evidence="3 4">CBS 166.37</strain>
    </source>
</reference>
<dbReference type="EMBL" id="ML213633">
    <property type="protein sequence ID" value="TFK34337.1"/>
    <property type="molecule type" value="Genomic_DNA"/>
</dbReference>
<feature type="region of interest" description="Disordered" evidence="1">
    <location>
        <begin position="315"/>
        <end position="334"/>
    </location>
</feature>
<feature type="transmembrane region" description="Helical" evidence="2">
    <location>
        <begin position="94"/>
        <end position="115"/>
    </location>
</feature>
<feature type="transmembrane region" description="Helical" evidence="2">
    <location>
        <begin position="12"/>
        <end position="31"/>
    </location>
</feature>
<keyword evidence="2" id="KW-0472">Membrane</keyword>
<organism evidence="3 4">
    <name type="scientific">Crucibulum laeve</name>
    <dbReference type="NCBI Taxonomy" id="68775"/>
    <lineage>
        <taxon>Eukaryota</taxon>
        <taxon>Fungi</taxon>
        <taxon>Dikarya</taxon>
        <taxon>Basidiomycota</taxon>
        <taxon>Agaricomycotina</taxon>
        <taxon>Agaricomycetes</taxon>
        <taxon>Agaricomycetidae</taxon>
        <taxon>Agaricales</taxon>
        <taxon>Agaricineae</taxon>
        <taxon>Nidulariaceae</taxon>
        <taxon>Crucibulum</taxon>
    </lineage>
</organism>
<dbReference type="AlphaFoldDB" id="A0A5C3LP10"/>
<evidence type="ECO:0000313" key="4">
    <source>
        <dbReference type="Proteomes" id="UP000308652"/>
    </source>
</evidence>
<keyword evidence="2" id="KW-0812">Transmembrane</keyword>
<protein>
    <submittedName>
        <fullName evidence="3">Uncharacterized protein</fullName>
    </submittedName>
</protein>